<accession>A0A7E4UTQ9</accession>
<reference evidence="5" key="2">
    <citation type="submission" date="2020-10" db="UniProtKB">
        <authorList>
            <consortium name="WormBaseParasite"/>
        </authorList>
    </citation>
    <scope>IDENTIFICATION</scope>
</reference>
<dbReference type="InterPro" id="IPR018378">
    <property type="entry name" value="C-type_lectin_CS"/>
</dbReference>
<dbReference type="PROSITE" id="PS50041">
    <property type="entry name" value="C_TYPE_LECTIN_2"/>
    <property type="match status" value="1"/>
</dbReference>
<dbReference type="Proteomes" id="UP000492821">
    <property type="component" value="Unassembled WGS sequence"/>
</dbReference>
<reference evidence="4" key="1">
    <citation type="journal article" date="2013" name="Genetics">
        <title>The draft genome and transcriptome of Panagrellus redivivus are shaped by the harsh demands of a free-living lifestyle.</title>
        <authorList>
            <person name="Srinivasan J."/>
            <person name="Dillman A.R."/>
            <person name="Macchietto M.G."/>
            <person name="Heikkinen L."/>
            <person name="Lakso M."/>
            <person name="Fracchia K.M."/>
            <person name="Antoshechkin I."/>
            <person name="Mortazavi A."/>
            <person name="Wong G."/>
            <person name="Sternberg P.W."/>
        </authorList>
    </citation>
    <scope>NUCLEOTIDE SEQUENCE [LARGE SCALE GENOMIC DNA]</scope>
    <source>
        <strain evidence="4">MT8872</strain>
    </source>
</reference>
<dbReference type="PROSITE" id="PS00615">
    <property type="entry name" value="C_TYPE_LECTIN_1"/>
    <property type="match status" value="1"/>
</dbReference>
<protein>
    <submittedName>
        <fullName evidence="5">C-type lectin domain-containing protein</fullName>
    </submittedName>
</protein>
<dbReference type="WBParaSite" id="Pan_g12721.t1">
    <property type="protein sequence ID" value="Pan_g12721.t1"/>
    <property type="gene ID" value="Pan_g12721"/>
</dbReference>
<dbReference type="SMART" id="SM00034">
    <property type="entry name" value="CLECT"/>
    <property type="match status" value="1"/>
</dbReference>
<dbReference type="Pfam" id="PF00059">
    <property type="entry name" value="Lectin_C"/>
    <property type="match status" value="1"/>
</dbReference>
<dbReference type="InterPro" id="IPR001304">
    <property type="entry name" value="C-type_lectin-like"/>
</dbReference>
<feature type="domain" description="C-type lectin" evidence="3">
    <location>
        <begin position="49"/>
        <end position="163"/>
    </location>
</feature>
<dbReference type="InterPro" id="IPR016187">
    <property type="entry name" value="CTDL_fold"/>
</dbReference>
<dbReference type="CDD" id="cd00037">
    <property type="entry name" value="CLECT"/>
    <property type="match status" value="1"/>
</dbReference>
<name>A0A7E4UTQ9_PANRE</name>
<dbReference type="SUPFAM" id="SSF56436">
    <property type="entry name" value="C-type lectin-like"/>
    <property type="match status" value="1"/>
</dbReference>
<evidence type="ECO:0000259" key="3">
    <source>
        <dbReference type="PROSITE" id="PS50041"/>
    </source>
</evidence>
<dbReference type="Gene3D" id="3.10.100.10">
    <property type="entry name" value="Mannose-Binding Protein A, subunit A"/>
    <property type="match status" value="1"/>
</dbReference>
<dbReference type="AlphaFoldDB" id="A0A7E4UTQ9"/>
<dbReference type="PANTHER" id="PTHR22991:SF40">
    <property type="entry name" value="PROTEIN CBG13490"/>
    <property type="match status" value="1"/>
</dbReference>
<dbReference type="InterPro" id="IPR050976">
    <property type="entry name" value="Snaclec"/>
</dbReference>
<keyword evidence="4" id="KW-1185">Reference proteome</keyword>
<proteinExistence type="predicted"/>
<organism evidence="4 5">
    <name type="scientific">Panagrellus redivivus</name>
    <name type="common">Microworm</name>
    <dbReference type="NCBI Taxonomy" id="6233"/>
    <lineage>
        <taxon>Eukaryota</taxon>
        <taxon>Metazoa</taxon>
        <taxon>Ecdysozoa</taxon>
        <taxon>Nematoda</taxon>
        <taxon>Chromadorea</taxon>
        <taxon>Rhabditida</taxon>
        <taxon>Tylenchina</taxon>
        <taxon>Panagrolaimomorpha</taxon>
        <taxon>Panagrolaimoidea</taxon>
        <taxon>Panagrolaimidae</taxon>
        <taxon>Panagrellus</taxon>
    </lineage>
</organism>
<evidence type="ECO:0000313" key="4">
    <source>
        <dbReference type="Proteomes" id="UP000492821"/>
    </source>
</evidence>
<evidence type="ECO:0000256" key="2">
    <source>
        <dbReference type="SAM" id="SignalP"/>
    </source>
</evidence>
<keyword evidence="2" id="KW-0732">Signal</keyword>
<keyword evidence="1" id="KW-1015">Disulfide bond</keyword>
<dbReference type="InterPro" id="IPR016186">
    <property type="entry name" value="C-type_lectin-like/link_sf"/>
</dbReference>
<feature type="signal peptide" evidence="2">
    <location>
        <begin position="1"/>
        <end position="20"/>
    </location>
</feature>
<dbReference type="PANTHER" id="PTHR22991">
    <property type="entry name" value="PROTEIN CBG13490"/>
    <property type="match status" value="1"/>
</dbReference>
<evidence type="ECO:0000256" key="1">
    <source>
        <dbReference type="ARBA" id="ARBA00023157"/>
    </source>
</evidence>
<sequence length="164" mass="18048">MAQFITSLLLALAIVAASLAQTTTSSVSTTPSHISAQACADLNGYQSRTTKQCFFHVNETKSFIQAELHCNTKFGGHLASVHNGFDNLLITDFARTDFATIDQFYIGLNALDGSGKYTWLDGTDVDYTNWGYNTYNTQCVVVDMKTATWVRSDCFTEAYFVCSA</sequence>
<feature type="chain" id="PRO_5028879676" evidence="2">
    <location>
        <begin position="21"/>
        <end position="164"/>
    </location>
</feature>
<evidence type="ECO:0000313" key="5">
    <source>
        <dbReference type="WBParaSite" id="Pan_g12721.t1"/>
    </source>
</evidence>